<dbReference type="AlphaFoldDB" id="A2F4H3"/>
<dbReference type="RefSeq" id="XP_001313111.1">
    <property type="nucleotide sequence ID" value="XM_001313110.1"/>
</dbReference>
<dbReference type="VEuPathDB" id="TrichDB:TVAGG3_0421960"/>
<reference evidence="3" key="2">
    <citation type="journal article" date="2007" name="Science">
        <title>Draft genome sequence of the sexually transmitted pathogen Trichomonas vaginalis.</title>
        <authorList>
            <person name="Carlton J.M."/>
            <person name="Hirt R.P."/>
            <person name="Silva J.C."/>
            <person name="Delcher A.L."/>
            <person name="Schatz M."/>
            <person name="Zhao Q."/>
            <person name="Wortman J.R."/>
            <person name="Bidwell S.L."/>
            <person name="Alsmark U.C.M."/>
            <person name="Besteiro S."/>
            <person name="Sicheritz-Ponten T."/>
            <person name="Noel C.J."/>
            <person name="Dacks J.B."/>
            <person name="Foster P.G."/>
            <person name="Simillion C."/>
            <person name="Van de Peer Y."/>
            <person name="Miranda-Saavedra D."/>
            <person name="Barton G.J."/>
            <person name="Westrop G.D."/>
            <person name="Mueller S."/>
            <person name="Dessi D."/>
            <person name="Fiori P.L."/>
            <person name="Ren Q."/>
            <person name="Paulsen I."/>
            <person name="Zhang H."/>
            <person name="Bastida-Corcuera F.D."/>
            <person name="Simoes-Barbosa A."/>
            <person name="Brown M.T."/>
            <person name="Hayes R.D."/>
            <person name="Mukherjee M."/>
            <person name="Okumura C.Y."/>
            <person name="Schneider R."/>
            <person name="Smith A.J."/>
            <person name="Vanacova S."/>
            <person name="Villalvazo M."/>
            <person name="Haas B.J."/>
            <person name="Pertea M."/>
            <person name="Feldblyum T.V."/>
            <person name="Utterback T.R."/>
            <person name="Shu C.L."/>
            <person name="Osoegawa K."/>
            <person name="de Jong P.J."/>
            <person name="Hrdy I."/>
            <person name="Horvathova L."/>
            <person name="Zubacova Z."/>
            <person name="Dolezal P."/>
            <person name="Malik S.B."/>
            <person name="Logsdon J.M. Jr."/>
            <person name="Henze K."/>
            <person name="Gupta A."/>
            <person name="Wang C.C."/>
            <person name="Dunne R.L."/>
            <person name="Upcroft J.A."/>
            <person name="Upcroft P."/>
            <person name="White O."/>
            <person name="Salzberg S.L."/>
            <person name="Tang P."/>
            <person name="Chiu C.-H."/>
            <person name="Lee Y.-S."/>
            <person name="Embley T.M."/>
            <person name="Coombs G.H."/>
            <person name="Mottram J.C."/>
            <person name="Tachezy J."/>
            <person name="Fraser-Liggett C.M."/>
            <person name="Johnson P.J."/>
        </authorList>
    </citation>
    <scope>NUCLEOTIDE SEQUENCE [LARGE SCALE GENOMIC DNA]</scope>
    <source>
        <strain evidence="3">G3</strain>
    </source>
</reference>
<evidence type="ECO:0000256" key="2">
    <source>
        <dbReference type="SAM" id="MobiDB-lite"/>
    </source>
</evidence>
<dbReference type="Proteomes" id="UP000001542">
    <property type="component" value="Unassembled WGS sequence"/>
</dbReference>
<dbReference type="VEuPathDB" id="TrichDB:TVAG_007120"/>
<dbReference type="KEGG" id="tva:4758001"/>
<evidence type="ECO:0000313" key="3">
    <source>
        <dbReference type="EMBL" id="EAY00182.1"/>
    </source>
</evidence>
<dbReference type="InParanoid" id="A2F4H3"/>
<gene>
    <name evidence="3" type="ORF">TVAG_007120</name>
</gene>
<feature type="coiled-coil region" evidence="1">
    <location>
        <begin position="136"/>
        <end position="199"/>
    </location>
</feature>
<keyword evidence="4" id="KW-1185">Reference proteome</keyword>
<evidence type="ECO:0000256" key="1">
    <source>
        <dbReference type="SAM" id="Coils"/>
    </source>
</evidence>
<name>A2F4H3_TRIV3</name>
<protein>
    <submittedName>
        <fullName evidence="3">Uncharacterized protein</fullName>
    </submittedName>
</protein>
<sequence length="412" mass="47771">MNKSEKPTPNRIVTKRLGPKHLSLNPQRHPNIEKQVTLSKEEENAEINELKIQKSKLNQEIIELEIDHSKRISEMTPSQFDSILLSSRNHFLSNLSRATVSYNERLSRMNTIMFSLNEELSRFNSSKPSMTSSFTSSEIKRENVELKRSIDFVRKEIEVSNDASEIIVTSKDSVVARDREDVRSEKQLIRDEINLIKDEIEVNNLQSDMTAQYYWKAIESIKAMQLKCDDEIQENIEQKRPISRTLFDNAESILEKRRRAQSEYYEAKKESGSPQKEEKLQNSLNDYRATIALLPNLSVSELYDNLSLSGTKLNTLNDTLKRSVTSSVMLHSDLIDQQIEEIEKRCHSEILQANVDLQQSSKEILNKIKNEIVKNEYNKGELKTIFRWAQSVQNSEISNHIHQIFMLVNSPK</sequence>
<proteinExistence type="predicted"/>
<dbReference type="SMR" id="A2F4H3"/>
<feature type="coiled-coil region" evidence="1">
    <location>
        <begin position="40"/>
        <end position="67"/>
    </location>
</feature>
<keyword evidence="1" id="KW-0175">Coiled coil</keyword>
<evidence type="ECO:0000313" key="4">
    <source>
        <dbReference type="Proteomes" id="UP000001542"/>
    </source>
</evidence>
<feature type="region of interest" description="Disordered" evidence="2">
    <location>
        <begin position="1"/>
        <end position="27"/>
    </location>
</feature>
<organism evidence="3 4">
    <name type="scientific">Trichomonas vaginalis (strain ATCC PRA-98 / G3)</name>
    <dbReference type="NCBI Taxonomy" id="412133"/>
    <lineage>
        <taxon>Eukaryota</taxon>
        <taxon>Metamonada</taxon>
        <taxon>Parabasalia</taxon>
        <taxon>Trichomonadida</taxon>
        <taxon>Trichomonadidae</taxon>
        <taxon>Trichomonas</taxon>
    </lineage>
</organism>
<dbReference type="EMBL" id="DS113610">
    <property type="protein sequence ID" value="EAY00182.1"/>
    <property type="molecule type" value="Genomic_DNA"/>
</dbReference>
<accession>A2F4H3</accession>
<reference evidence="3" key="1">
    <citation type="submission" date="2006-10" db="EMBL/GenBank/DDBJ databases">
        <authorList>
            <person name="Amadeo P."/>
            <person name="Zhao Q."/>
            <person name="Wortman J."/>
            <person name="Fraser-Liggett C."/>
            <person name="Carlton J."/>
        </authorList>
    </citation>
    <scope>NUCLEOTIDE SEQUENCE</scope>
    <source>
        <strain evidence="3">G3</strain>
    </source>
</reference>